<reference evidence="10 11" key="1">
    <citation type="submission" date="2024-06" db="EMBL/GenBank/DDBJ databases">
        <title>The Natural Products Discovery Center: Release of the First 8490 Sequenced Strains for Exploring Actinobacteria Biosynthetic Diversity.</title>
        <authorList>
            <person name="Kalkreuter E."/>
            <person name="Kautsar S.A."/>
            <person name="Yang D."/>
            <person name="Bader C.D."/>
            <person name="Teijaro C.N."/>
            <person name="Fluegel L."/>
            <person name="Davis C.M."/>
            <person name="Simpson J.R."/>
            <person name="Lauterbach L."/>
            <person name="Steele A.D."/>
            <person name="Gui C."/>
            <person name="Meng S."/>
            <person name="Li G."/>
            <person name="Viehrig K."/>
            <person name="Ye F."/>
            <person name="Su P."/>
            <person name="Kiefer A.F."/>
            <person name="Nichols A."/>
            <person name="Cepeda A.J."/>
            <person name="Yan W."/>
            <person name="Fan B."/>
            <person name="Jiang Y."/>
            <person name="Adhikari A."/>
            <person name="Zheng C.-J."/>
            <person name="Schuster L."/>
            <person name="Cowan T.M."/>
            <person name="Smanski M.J."/>
            <person name="Chevrette M.G."/>
            <person name="De Carvalho L.P.S."/>
            <person name="Shen B."/>
        </authorList>
    </citation>
    <scope>NUCLEOTIDE SEQUENCE [LARGE SCALE GENOMIC DNA]</scope>
    <source>
        <strain evidence="10 11">NPDC019434</strain>
    </source>
</reference>
<evidence type="ECO:0000259" key="9">
    <source>
        <dbReference type="PROSITE" id="PS51819"/>
    </source>
</evidence>
<evidence type="ECO:0000256" key="2">
    <source>
        <dbReference type="ARBA" id="ARBA00008784"/>
    </source>
</evidence>
<organism evidence="10 11">
    <name type="scientific">Nocardia niwae</name>
    <dbReference type="NCBI Taxonomy" id="626084"/>
    <lineage>
        <taxon>Bacteria</taxon>
        <taxon>Bacillati</taxon>
        <taxon>Actinomycetota</taxon>
        <taxon>Actinomycetes</taxon>
        <taxon>Mycobacteriales</taxon>
        <taxon>Nocardiaceae</taxon>
        <taxon>Nocardia</taxon>
    </lineage>
</organism>
<keyword evidence="4 8" id="KW-0058">Aromatic hydrocarbons catabolism</keyword>
<evidence type="ECO:0000256" key="5">
    <source>
        <dbReference type="ARBA" id="ARBA00022964"/>
    </source>
</evidence>
<dbReference type="RefSeq" id="WP_357993094.1">
    <property type="nucleotide sequence ID" value="NZ_JBEYBR010000088.1"/>
</dbReference>
<dbReference type="EMBL" id="JBEYBR010000088">
    <property type="protein sequence ID" value="MEU2125492.1"/>
    <property type="molecule type" value="Genomic_DNA"/>
</dbReference>
<comment type="similarity">
    <text evidence="2 8">Belongs to the extradiol ring-cleavage dioxygenase family.</text>
</comment>
<comment type="caution">
    <text evidence="10">The sequence shown here is derived from an EMBL/GenBank/DDBJ whole genome shotgun (WGS) entry which is preliminary data.</text>
</comment>
<dbReference type="InterPro" id="IPR037523">
    <property type="entry name" value="VOC_core"/>
</dbReference>
<accession>A0ABV2XHY0</accession>
<name>A0ABV2XHY0_9NOCA</name>
<dbReference type="PROSITE" id="PS51819">
    <property type="entry name" value="VOC"/>
    <property type="match status" value="2"/>
</dbReference>
<evidence type="ECO:0000313" key="10">
    <source>
        <dbReference type="EMBL" id="MEU2125492.1"/>
    </source>
</evidence>
<keyword evidence="5 8" id="KW-0223">Dioxygenase</keyword>
<protein>
    <submittedName>
        <fullName evidence="10">VOC family protein</fullName>
    </submittedName>
</protein>
<keyword evidence="6 8" id="KW-0560">Oxidoreductase</keyword>
<dbReference type="InterPro" id="IPR004360">
    <property type="entry name" value="Glyas_Fos-R_dOase_dom"/>
</dbReference>
<dbReference type="Gene3D" id="3.10.180.10">
    <property type="entry name" value="2,3-Dihydroxybiphenyl 1,2-Dioxygenase, domain 1"/>
    <property type="match status" value="2"/>
</dbReference>
<evidence type="ECO:0000256" key="6">
    <source>
        <dbReference type="ARBA" id="ARBA00023002"/>
    </source>
</evidence>
<dbReference type="Pfam" id="PF22632">
    <property type="entry name" value="BphC_D1"/>
    <property type="match status" value="1"/>
</dbReference>
<evidence type="ECO:0000256" key="7">
    <source>
        <dbReference type="ARBA" id="ARBA00023004"/>
    </source>
</evidence>
<comment type="cofactor">
    <cofactor evidence="1 8">
        <name>Fe(2+)</name>
        <dbReference type="ChEBI" id="CHEBI:29033"/>
    </cofactor>
</comment>
<evidence type="ECO:0000256" key="4">
    <source>
        <dbReference type="ARBA" id="ARBA00022797"/>
    </source>
</evidence>
<evidence type="ECO:0000256" key="1">
    <source>
        <dbReference type="ARBA" id="ARBA00001954"/>
    </source>
</evidence>
<dbReference type="SUPFAM" id="SSF54593">
    <property type="entry name" value="Glyoxalase/Bleomycin resistance protein/Dihydroxybiphenyl dioxygenase"/>
    <property type="match status" value="2"/>
</dbReference>
<dbReference type="Proteomes" id="UP001550535">
    <property type="component" value="Unassembled WGS sequence"/>
</dbReference>
<dbReference type="InterPro" id="IPR029068">
    <property type="entry name" value="Glyas_Bleomycin-R_OHBP_Dase"/>
</dbReference>
<sequence>MSDFPCPSTDDSVYGAVHLGYLAVQSRRLPDWERFGALAIGLHADRLDADTLRFRLDDRACRFLIRRGPAEDVTALGWQVDDHETFDRILARVSDRGVPIEEGAAEETALRGVERLWRFPGPKGIATEIFTTALTTPEPLRMLGSGWVTGEAGLGHVAIVSREPESMHAYYRTLFDSRLSDFIDENISGLKMKIRFLRVNERHHSIAVANIRGIKIDPIRTRVQHVNIQAATLEDMLAAYGRVTDLGFRMAWTVGQHTNDRELSFYCVTPSGFELEVGWNPVVITPELDAAWAATTYQGISIWGHHTVSETPLDKLAQLRTAAARLRTPEITVPELTGSFVR</sequence>
<dbReference type="PROSITE" id="PS00082">
    <property type="entry name" value="EXTRADIOL_DIOXYGENAS"/>
    <property type="match status" value="1"/>
</dbReference>
<gene>
    <name evidence="10" type="ORF">ABZ507_27130</name>
</gene>
<keyword evidence="7 8" id="KW-0408">Iron</keyword>
<dbReference type="Pfam" id="PF00903">
    <property type="entry name" value="Glyoxalase"/>
    <property type="match status" value="1"/>
</dbReference>
<dbReference type="InterPro" id="IPR000486">
    <property type="entry name" value="Xdiol_ring_cleave_dOase_1/2"/>
</dbReference>
<evidence type="ECO:0000256" key="8">
    <source>
        <dbReference type="RuleBase" id="RU000683"/>
    </source>
</evidence>
<evidence type="ECO:0000256" key="3">
    <source>
        <dbReference type="ARBA" id="ARBA00022723"/>
    </source>
</evidence>
<evidence type="ECO:0000313" key="11">
    <source>
        <dbReference type="Proteomes" id="UP001550535"/>
    </source>
</evidence>
<dbReference type="CDD" id="cd07252">
    <property type="entry name" value="BphC1-RGP6_N_like"/>
    <property type="match status" value="1"/>
</dbReference>
<keyword evidence="3" id="KW-0479">Metal-binding</keyword>
<feature type="domain" description="VOC" evidence="9">
    <location>
        <begin position="18"/>
        <end position="132"/>
    </location>
</feature>
<proteinExistence type="inferred from homology"/>
<keyword evidence="11" id="KW-1185">Reference proteome</keyword>
<feature type="domain" description="VOC" evidence="9">
    <location>
        <begin position="153"/>
        <end position="280"/>
    </location>
</feature>